<accession>A0A6P5A5Z8</accession>
<dbReference type="OrthoDB" id="194358at2759"/>
<feature type="repeat" description="ANK" evidence="4">
    <location>
        <begin position="125"/>
        <end position="158"/>
    </location>
</feature>
<dbReference type="Pfam" id="PF07525">
    <property type="entry name" value="SOCS_box"/>
    <property type="match status" value="1"/>
</dbReference>
<proteinExistence type="predicted"/>
<evidence type="ECO:0000259" key="5">
    <source>
        <dbReference type="SMART" id="SM00969"/>
    </source>
</evidence>
<keyword evidence="6" id="KW-1185">Reference proteome</keyword>
<dbReference type="GeneID" id="109485724"/>
<dbReference type="InterPro" id="IPR001496">
    <property type="entry name" value="SOCS_box"/>
</dbReference>
<dbReference type="SMART" id="SM00248">
    <property type="entry name" value="ANK"/>
    <property type="match status" value="4"/>
</dbReference>
<keyword evidence="2" id="KW-0677">Repeat</keyword>
<dbReference type="PANTHER" id="PTHR24189:SF50">
    <property type="entry name" value="ANKYRIN REPEAT AND SOCS BOX PROTEIN 2"/>
    <property type="match status" value="1"/>
</dbReference>
<dbReference type="Pfam" id="PF12796">
    <property type="entry name" value="Ank_2"/>
    <property type="match status" value="1"/>
</dbReference>
<dbReference type="SUPFAM" id="SSF48403">
    <property type="entry name" value="Ankyrin repeat"/>
    <property type="match status" value="1"/>
</dbReference>
<reference evidence="7" key="1">
    <citation type="submission" date="2025-08" db="UniProtKB">
        <authorList>
            <consortium name="RefSeq"/>
        </authorList>
    </citation>
    <scope>IDENTIFICATION</scope>
    <source>
        <tissue evidence="7">Gonad</tissue>
    </source>
</reference>
<keyword evidence="3 4" id="KW-0040">ANK repeat</keyword>
<organism evidence="6 7">
    <name type="scientific">Branchiostoma belcheri</name>
    <name type="common">Amphioxus</name>
    <dbReference type="NCBI Taxonomy" id="7741"/>
    <lineage>
        <taxon>Eukaryota</taxon>
        <taxon>Metazoa</taxon>
        <taxon>Chordata</taxon>
        <taxon>Cephalochordata</taxon>
        <taxon>Leptocardii</taxon>
        <taxon>Amphioxiformes</taxon>
        <taxon>Branchiostomatidae</taxon>
        <taxon>Branchiostoma</taxon>
    </lineage>
</organism>
<evidence type="ECO:0000256" key="2">
    <source>
        <dbReference type="ARBA" id="ARBA00022737"/>
    </source>
</evidence>
<dbReference type="Proteomes" id="UP000515135">
    <property type="component" value="Unplaced"/>
</dbReference>
<gene>
    <name evidence="7" type="primary">LOC109485724</name>
</gene>
<evidence type="ECO:0000313" key="7">
    <source>
        <dbReference type="RefSeq" id="XP_019644948.1"/>
    </source>
</evidence>
<dbReference type="PANTHER" id="PTHR24189">
    <property type="entry name" value="MYOTROPHIN"/>
    <property type="match status" value="1"/>
</dbReference>
<dbReference type="SMART" id="SM00969">
    <property type="entry name" value="SOCS_box"/>
    <property type="match status" value="1"/>
</dbReference>
<dbReference type="GO" id="GO:0016567">
    <property type="term" value="P:protein ubiquitination"/>
    <property type="evidence" value="ECO:0007669"/>
    <property type="project" value="UniProtKB-UniPathway"/>
</dbReference>
<feature type="repeat" description="ANK" evidence="4">
    <location>
        <begin position="92"/>
        <end position="124"/>
    </location>
</feature>
<protein>
    <submittedName>
        <fullName evidence="7">Tankyrase-1-like</fullName>
    </submittedName>
</protein>
<sequence length="416" mass="46961">MAQGFGERMKMLRLAEDVLEAMKKSVEENCEKSDKERNLTEFDGLLKETSGEKQFCESAGYVLHHAAYHNLPAWGERLLKHGAKVNYQEPEKEDTPLHRAVENGNLEMVDLLIKYGADINMLNKEGTAPIHVAVSRHGLHGCLQSLISAGADLQLIETSSELSPLGKALDEWVVQPHPTNNLQQIRQLLQAGCDITKIEKEPGDATAFSFILTEMSRGQLEVDAAYKLVELLLEHGMDPDATDTEFFTLLYYSTLGLDDYFPLVRLLLNYGADPLINTSLRAAKYEWIVVALLDCTSDQVTDNADMRDFGPARRMLQLLIDGVDRFKWCEEMEKKLEGMKEEFFSENTEDDSEMAESKDALVKLCDWLRMAGQNPRELKHLARCQVRKTLGRSGIFKGVRGLNLQEDISSYLLIKS</sequence>
<feature type="domain" description="SOCS box" evidence="5">
    <location>
        <begin position="375"/>
        <end position="415"/>
    </location>
</feature>
<dbReference type="UniPathway" id="UPA00143"/>
<evidence type="ECO:0000256" key="3">
    <source>
        <dbReference type="ARBA" id="ARBA00023043"/>
    </source>
</evidence>
<dbReference type="InterPro" id="IPR036770">
    <property type="entry name" value="Ankyrin_rpt-contain_sf"/>
</dbReference>
<dbReference type="KEGG" id="bbel:109485724"/>
<dbReference type="RefSeq" id="XP_019644948.1">
    <property type="nucleotide sequence ID" value="XM_019789389.1"/>
</dbReference>
<dbReference type="PROSITE" id="PS50088">
    <property type="entry name" value="ANK_REPEAT"/>
    <property type="match status" value="2"/>
</dbReference>
<dbReference type="InterPro" id="IPR050745">
    <property type="entry name" value="Multifunctional_regulatory"/>
</dbReference>
<evidence type="ECO:0000256" key="4">
    <source>
        <dbReference type="PROSITE-ProRule" id="PRU00023"/>
    </source>
</evidence>
<dbReference type="PROSITE" id="PS50297">
    <property type="entry name" value="ANK_REP_REGION"/>
    <property type="match status" value="2"/>
</dbReference>
<dbReference type="InterPro" id="IPR002110">
    <property type="entry name" value="Ankyrin_rpt"/>
</dbReference>
<dbReference type="PRINTS" id="PR01415">
    <property type="entry name" value="ANKYRIN"/>
</dbReference>
<dbReference type="Gene3D" id="1.25.40.20">
    <property type="entry name" value="Ankyrin repeat-containing domain"/>
    <property type="match status" value="2"/>
</dbReference>
<comment type="pathway">
    <text evidence="1">Protein modification; protein ubiquitination.</text>
</comment>
<name>A0A6P5A5Z8_BRABE</name>
<evidence type="ECO:0000256" key="1">
    <source>
        <dbReference type="ARBA" id="ARBA00004906"/>
    </source>
</evidence>
<dbReference type="AlphaFoldDB" id="A0A6P5A5Z8"/>
<evidence type="ECO:0000313" key="6">
    <source>
        <dbReference type="Proteomes" id="UP000515135"/>
    </source>
</evidence>